<comment type="similarity">
    <text evidence="1">Belongs to the intradiol ring-cleavage dioxygenase family.</text>
</comment>
<keyword evidence="2" id="KW-0223">Dioxygenase</keyword>
<protein>
    <recommendedName>
        <fullName evidence="4">Intradiol ring-cleavage dioxygenases domain-containing protein</fullName>
    </recommendedName>
</protein>
<dbReference type="InterPro" id="IPR050770">
    <property type="entry name" value="Intradiol_RC_Dioxygenase"/>
</dbReference>
<name>A0A382BLR4_9ZZZZ</name>
<evidence type="ECO:0000313" key="5">
    <source>
        <dbReference type="EMBL" id="SVB14735.1"/>
    </source>
</evidence>
<dbReference type="InterPro" id="IPR012786">
    <property type="entry name" value="Protocat_dOase_a"/>
</dbReference>
<dbReference type="AlphaFoldDB" id="A0A382BLR4"/>
<proteinExistence type="inferred from homology"/>
<dbReference type="PANTHER" id="PTHR33711:SF9">
    <property type="entry name" value="PROTOCATECHUATE 3,4-DIOXYGENASE ALPHA CHAIN"/>
    <property type="match status" value="1"/>
</dbReference>
<gene>
    <name evidence="5" type="ORF">METZ01_LOCUS167589</name>
</gene>
<dbReference type="EMBL" id="UINC01030397">
    <property type="protein sequence ID" value="SVB14735.1"/>
    <property type="molecule type" value="Genomic_DNA"/>
</dbReference>
<evidence type="ECO:0000256" key="2">
    <source>
        <dbReference type="ARBA" id="ARBA00022964"/>
    </source>
</evidence>
<evidence type="ECO:0000256" key="1">
    <source>
        <dbReference type="ARBA" id="ARBA00007825"/>
    </source>
</evidence>
<dbReference type="InterPro" id="IPR015889">
    <property type="entry name" value="Intradiol_dOase_core"/>
</dbReference>
<evidence type="ECO:0000259" key="4">
    <source>
        <dbReference type="PROSITE" id="PS00083"/>
    </source>
</evidence>
<dbReference type="Pfam" id="PF00775">
    <property type="entry name" value="Dioxygenase_C"/>
    <property type="match status" value="1"/>
</dbReference>
<organism evidence="5">
    <name type="scientific">marine metagenome</name>
    <dbReference type="NCBI Taxonomy" id="408172"/>
    <lineage>
        <taxon>unclassified sequences</taxon>
        <taxon>metagenomes</taxon>
        <taxon>ecological metagenomes</taxon>
    </lineage>
</organism>
<feature type="domain" description="Intradiol ring-cleavage dioxygenases" evidence="4">
    <location>
        <begin position="46"/>
        <end position="74"/>
    </location>
</feature>
<dbReference type="Gene3D" id="2.60.130.10">
    <property type="entry name" value="Aromatic compound dioxygenase"/>
    <property type="match status" value="1"/>
</dbReference>
<reference evidence="5" key="1">
    <citation type="submission" date="2018-05" db="EMBL/GenBank/DDBJ databases">
        <authorList>
            <person name="Lanie J.A."/>
            <person name="Ng W.-L."/>
            <person name="Kazmierczak K.M."/>
            <person name="Andrzejewski T.M."/>
            <person name="Davidsen T.M."/>
            <person name="Wayne K.J."/>
            <person name="Tettelin H."/>
            <person name="Glass J.I."/>
            <person name="Rusch D."/>
            <person name="Podicherti R."/>
            <person name="Tsui H.-C.T."/>
            <person name="Winkler M.E."/>
        </authorList>
    </citation>
    <scope>NUCLEOTIDE SEQUENCE</scope>
</reference>
<keyword evidence="3" id="KW-0560">Oxidoreductase</keyword>
<dbReference type="PROSITE" id="PS00083">
    <property type="entry name" value="INTRADIOL_DIOXYGENAS"/>
    <property type="match status" value="1"/>
</dbReference>
<dbReference type="GO" id="GO:0018578">
    <property type="term" value="F:protocatechuate 3,4-dioxygenase activity"/>
    <property type="evidence" value="ECO:0007669"/>
    <property type="project" value="InterPro"/>
</dbReference>
<dbReference type="NCBIfam" id="TIGR02423">
    <property type="entry name" value="protocat_alph"/>
    <property type="match status" value="1"/>
</dbReference>
<accession>A0A382BLR4</accession>
<feature type="non-terminal residue" evidence="5">
    <location>
        <position position="140"/>
    </location>
</feature>
<dbReference type="GO" id="GO:0008199">
    <property type="term" value="F:ferric iron binding"/>
    <property type="evidence" value="ECO:0007669"/>
    <property type="project" value="InterPro"/>
</dbReference>
<sequence length="140" mass="15578">MAPKQTPSQTVGPYFAYGLTPEQYGYDYKQLTDNILTENGVAKIQIRGQVFDGNGDAVRDAILEIWQADSQGRYAHPSDPRGTNTGFSGFARHGTGTLADHFYEFETVKPGANSDDQAPHITVVVFMRGLLNHVYTRIYF</sequence>
<dbReference type="PANTHER" id="PTHR33711">
    <property type="entry name" value="DIOXYGENASE, PUTATIVE (AFU_ORTHOLOGUE AFUA_2G02910)-RELATED"/>
    <property type="match status" value="1"/>
</dbReference>
<dbReference type="InterPro" id="IPR000627">
    <property type="entry name" value="Intradiol_dOase_C"/>
</dbReference>
<dbReference type="SUPFAM" id="SSF49482">
    <property type="entry name" value="Aromatic compound dioxygenase"/>
    <property type="match status" value="1"/>
</dbReference>
<evidence type="ECO:0000256" key="3">
    <source>
        <dbReference type="ARBA" id="ARBA00023002"/>
    </source>
</evidence>